<dbReference type="Gene3D" id="1.10.443.10">
    <property type="entry name" value="Intergrase catalytic core"/>
    <property type="match status" value="1"/>
</dbReference>
<dbReference type="Gene3D" id="3.30.160.390">
    <property type="entry name" value="Integrase, DNA-binding domain"/>
    <property type="match status" value="1"/>
</dbReference>
<comment type="caution">
    <text evidence="6">The sequence shown here is derived from an EMBL/GenBank/DDBJ whole genome shotgun (WGS) entry which is preliminary data.</text>
</comment>
<evidence type="ECO:0000313" key="7">
    <source>
        <dbReference type="Proteomes" id="UP000031971"/>
    </source>
</evidence>
<keyword evidence="7" id="KW-1185">Reference proteome</keyword>
<dbReference type="GO" id="GO:0006310">
    <property type="term" value="P:DNA recombination"/>
    <property type="evidence" value="ECO:0007669"/>
    <property type="project" value="UniProtKB-KW"/>
</dbReference>
<evidence type="ECO:0000256" key="4">
    <source>
        <dbReference type="ARBA" id="ARBA00023172"/>
    </source>
</evidence>
<evidence type="ECO:0000256" key="1">
    <source>
        <dbReference type="ARBA" id="ARBA00008857"/>
    </source>
</evidence>
<evidence type="ECO:0000256" key="3">
    <source>
        <dbReference type="ARBA" id="ARBA00023125"/>
    </source>
</evidence>
<keyword evidence="3" id="KW-0238">DNA-binding</keyword>
<dbReference type="Pfam" id="PF00589">
    <property type="entry name" value="Phage_integrase"/>
    <property type="match status" value="1"/>
</dbReference>
<dbReference type="PROSITE" id="PS51898">
    <property type="entry name" value="TYR_RECOMBINASE"/>
    <property type="match status" value="1"/>
</dbReference>
<dbReference type="InterPro" id="IPR013762">
    <property type="entry name" value="Integrase-like_cat_sf"/>
</dbReference>
<dbReference type="AlphaFoldDB" id="A0A0C2U5N1"/>
<dbReference type="EMBL" id="JXSL01000035">
    <property type="protein sequence ID" value="KIL96752.1"/>
    <property type="molecule type" value="Genomic_DNA"/>
</dbReference>
<reference evidence="6 7" key="1">
    <citation type="submission" date="2015-01" db="EMBL/GenBank/DDBJ databases">
        <title>Genome Sequence of Magnetospirillum magnetotacticum Strain MS-1.</title>
        <authorList>
            <person name="Marinov G.K."/>
            <person name="Smalley M.D."/>
            <person name="DeSalvo G."/>
        </authorList>
    </citation>
    <scope>NUCLEOTIDE SEQUENCE [LARGE SCALE GENOMIC DNA]</scope>
    <source>
        <strain evidence="6 7">MS-1</strain>
    </source>
</reference>
<sequence length="394" mass="44103">MSERITDAIAKRVSAGDRPQVFFWDADVKGFGLRVTNRGAKSFILDYRIGGRQRRITIGSYPDWSVAAARTEAGNLKREVDLGNDPMGERHADRAAPTMRDLWDRYKRDHLPRKAARSQADETMMWEKLVLPTLGKHKVGDVTHTDIEALHRDITVSRGTPVRANRVIEVVRRAFNLAIRWEWIEKNPASGQLRNPEEKRQRYLSPEELSRLSAALTAHHEPVSADAIRMLMLTGARKSEVLGATWEMFDLDAGVWTKPSAHTKQRKEHRVPVSANALTLLKRIRETAEGPYVFPGKGGDQPLTDVKRSWAAVCKAADITGARIHDLRHSFASLLVSGGASLPIIGAMLGHTQVQTTQRYAHLYDEPLRAAADHVGKTIDMAGEKKHTARTETK</sequence>
<comment type="similarity">
    <text evidence="1">Belongs to the 'phage' integrase family.</text>
</comment>
<keyword evidence="4" id="KW-0233">DNA recombination</keyword>
<dbReference type="InterPro" id="IPR053876">
    <property type="entry name" value="Phage_int_M"/>
</dbReference>
<dbReference type="Gene3D" id="1.10.150.130">
    <property type="match status" value="1"/>
</dbReference>
<dbReference type="PANTHER" id="PTHR30629:SF2">
    <property type="entry name" value="PROPHAGE INTEGRASE INTS-RELATED"/>
    <property type="match status" value="1"/>
</dbReference>
<dbReference type="RefSeq" id="WP_009868905.1">
    <property type="nucleotide sequence ID" value="NZ_JXSL01000035.1"/>
</dbReference>
<accession>A0A0C2U5N1</accession>
<keyword evidence="2" id="KW-0229">DNA integration</keyword>
<dbReference type="InterPro" id="IPR038488">
    <property type="entry name" value="Integrase_DNA-bd_sf"/>
</dbReference>
<dbReference type="GO" id="GO:0003677">
    <property type="term" value="F:DNA binding"/>
    <property type="evidence" value="ECO:0007669"/>
    <property type="project" value="UniProtKB-KW"/>
</dbReference>
<organism evidence="6 7">
    <name type="scientific">Paramagnetospirillum magnetotacticum MS-1</name>
    <dbReference type="NCBI Taxonomy" id="272627"/>
    <lineage>
        <taxon>Bacteria</taxon>
        <taxon>Pseudomonadati</taxon>
        <taxon>Pseudomonadota</taxon>
        <taxon>Alphaproteobacteria</taxon>
        <taxon>Rhodospirillales</taxon>
        <taxon>Magnetospirillaceae</taxon>
        <taxon>Paramagnetospirillum</taxon>
    </lineage>
</organism>
<dbReference type="STRING" id="272627.CCC_01618"/>
<evidence type="ECO:0000259" key="5">
    <source>
        <dbReference type="PROSITE" id="PS51898"/>
    </source>
</evidence>
<dbReference type="CDD" id="cd00796">
    <property type="entry name" value="INT_Rci_Hp1_C"/>
    <property type="match status" value="1"/>
</dbReference>
<evidence type="ECO:0000313" key="6">
    <source>
        <dbReference type="EMBL" id="KIL96752.1"/>
    </source>
</evidence>
<dbReference type="InterPro" id="IPR011010">
    <property type="entry name" value="DNA_brk_join_enz"/>
</dbReference>
<dbReference type="InterPro" id="IPR010998">
    <property type="entry name" value="Integrase_recombinase_N"/>
</dbReference>
<dbReference type="PANTHER" id="PTHR30629">
    <property type="entry name" value="PROPHAGE INTEGRASE"/>
    <property type="match status" value="1"/>
</dbReference>
<gene>
    <name evidence="6" type="ORF">CCC_01618</name>
</gene>
<dbReference type="InterPro" id="IPR025166">
    <property type="entry name" value="Integrase_DNA_bind_dom"/>
</dbReference>
<dbReference type="Proteomes" id="UP000031971">
    <property type="component" value="Unassembled WGS sequence"/>
</dbReference>
<dbReference type="OrthoDB" id="7298605at2"/>
<proteinExistence type="inferred from homology"/>
<dbReference type="SUPFAM" id="SSF56349">
    <property type="entry name" value="DNA breaking-rejoining enzymes"/>
    <property type="match status" value="1"/>
</dbReference>
<dbReference type="GO" id="GO:0015074">
    <property type="term" value="P:DNA integration"/>
    <property type="evidence" value="ECO:0007669"/>
    <property type="project" value="UniProtKB-KW"/>
</dbReference>
<dbReference type="InterPro" id="IPR050808">
    <property type="entry name" value="Phage_Integrase"/>
</dbReference>
<dbReference type="InterPro" id="IPR002104">
    <property type="entry name" value="Integrase_catalytic"/>
</dbReference>
<name>A0A0C2U5N1_PARME</name>
<dbReference type="Pfam" id="PF13356">
    <property type="entry name" value="Arm-DNA-bind_3"/>
    <property type="match status" value="1"/>
</dbReference>
<feature type="domain" description="Tyr recombinase" evidence="5">
    <location>
        <begin position="199"/>
        <end position="373"/>
    </location>
</feature>
<dbReference type="Pfam" id="PF22022">
    <property type="entry name" value="Phage_int_M"/>
    <property type="match status" value="1"/>
</dbReference>
<protein>
    <submittedName>
        <fullName evidence="6">Integrase</fullName>
    </submittedName>
</protein>
<evidence type="ECO:0000256" key="2">
    <source>
        <dbReference type="ARBA" id="ARBA00022908"/>
    </source>
</evidence>